<dbReference type="InterPro" id="IPR004529">
    <property type="entry name" value="Phe-tRNA-synth_IIc_asu"/>
</dbReference>
<evidence type="ECO:0000256" key="1">
    <source>
        <dbReference type="ARBA" id="ARBA00004496"/>
    </source>
</evidence>
<evidence type="ECO:0000256" key="4">
    <source>
        <dbReference type="ARBA" id="ARBA00022490"/>
    </source>
</evidence>
<dbReference type="Pfam" id="PF01409">
    <property type="entry name" value="tRNA-synt_2d"/>
    <property type="match status" value="1"/>
</dbReference>
<evidence type="ECO:0000256" key="12">
    <source>
        <dbReference type="ARBA" id="ARBA00049255"/>
    </source>
</evidence>
<evidence type="ECO:0000259" key="14">
    <source>
        <dbReference type="PROSITE" id="PS50862"/>
    </source>
</evidence>
<evidence type="ECO:0000256" key="8">
    <source>
        <dbReference type="ARBA" id="ARBA00022840"/>
    </source>
</evidence>
<evidence type="ECO:0000256" key="6">
    <source>
        <dbReference type="ARBA" id="ARBA00022723"/>
    </source>
</evidence>
<keyword evidence="16" id="KW-1185">Reference proteome</keyword>
<dbReference type="InterPro" id="IPR004188">
    <property type="entry name" value="Phe-tRNA_ligase_II_N"/>
</dbReference>
<feature type="binding site" evidence="13">
    <location>
        <position position="277"/>
    </location>
    <ligand>
        <name>Mg(2+)</name>
        <dbReference type="ChEBI" id="CHEBI:18420"/>
        <note>shared with beta subunit</note>
    </ligand>
</feature>
<evidence type="ECO:0000256" key="5">
    <source>
        <dbReference type="ARBA" id="ARBA00022598"/>
    </source>
</evidence>
<gene>
    <name evidence="13" type="primary">pheS</name>
    <name evidence="15" type="ORF">SAMN02745119_03202</name>
</gene>
<dbReference type="GO" id="GO:0000049">
    <property type="term" value="F:tRNA binding"/>
    <property type="evidence" value="ECO:0007669"/>
    <property type="project" value="InterPro"/>
</dbReference>
<comment type="similarity">
    <text evidence="2 13">Belongs to the class-II aminoacyl-tRNA synthetase family. Phe-tRNA synthetase alpha subunit type 1 subfamily.</text>
</comment>
<dbReference type="InterPro" id="IPR002319">
    <property type="entry name" value="Phenylalanyl-tRNA_Synthase"/>
</dbReference>
<evidence type="ECO:0000256" key="2">
    <source>
        <dbReference type="ARBA" id="ARBA00010207"/>
    </source>
</evidence>
<dbReference type="STRING" id="115783.SAMN02745119_03202"/>
<evidence type="ECO:0000313" key="16">
    <source>
        <dbReference type="Proteomes" id="UP000190102"/>
    </source>
</evidence>
<keyword evidence="8 13" id="KW-0067">ATP-binding</keyword>
<dbReference type="PANTHER" id="PTHR11538:SF41">
    <property type="entry name" value="PHENYLALANINE--TRNA LIGASE, MITOCHONDRIAL"/>
    <property type="match status" value="1"/>
</dbReference>
<dbReference type="CDD" id="cd00496">
    <property type="entry name" value="PheRS_alpha_core"/>
    <property type="match status" value="1"/>
</dbReference>
<dbReference type="GO" id="GO:0004826">
    <property type="term" value="F:phenylalanine-tRNA ligase activity"/>
    <property type="evidence" value="ECO:0007669"/>
    <property type="project" value="UniProtKB-UniRule"/>
</dbReference>
<keyword evidence="10 13" id="KW-0648">Protein biosynthesis</keyword>
<evidence type="ECO:0000256" key="10">
    <source>
        <dbReference type="ARBA" id="ARBA00022917"/>
    </source>
</evidence>
<dbReference type="InterPro" id="IPR006195">
    <property type="entry name" value="aa-tRNA-synth_II"/>
</dbReference>
<organism evidence="15 16">
    <name type="scientific">Trichlorobacter thiogenes</name>
    <dbReference type="NCBI Taxonomy" id="115783"/>
    <lineage>
        <taxon>Bacteria</taxon>
        <taxon>Pseudomonadati</taxon>
        <taxon>Thermodesulfobacteriota</taxon>
        <taxon>Desulfuromonadia</taxon>
        <taxon>Geobacterales</taxon>
        <taxon>Geobacteraceae</taxon>
        <taxon>Trichlorobacter</taxon>
    </lineage>
</organism>
<dbReference type="InterPro" id="IPR022911">
    <property type="entry name" value="Phe_tRNA_ligase_alpha1_bac"/>
</dbReference>
<dbReference type="GO" id="GO:0005737">
    <property type="term" value="C:cytoplasm"/>
    <property type="evidence" value="ECO:0007669"/>
    <property type="project" value="UniProtKB-SubCell"/>
</dbReference>
<dbReference type="PANTHER" id="PTHR11538">
    <property type="entry name" value="PHENYLALANYL-TRNA SYNTHETASE"/>
    <property type="match status" value="1"/>
</dbReference>
<dbReference type="SUPFAM" id="SSF46589">
    <property type="entry name" value="tRNA-binding arm"/>
    <property type="match status" value="1"/>
</dbReference>
<dbReference type="GO" id="GO:0005524">
    <property type="term" value="F:ATP binding"/>
    <property type="evidence" value="ECO:0007669"/>
    <property type="project" value="UniProtKB-UniRule"/>
</dbReference>
<evidence type="ECO:0000256" key="9">
    <source>
        <dbReference type="ARBA" id="ARBA00022842"/>
    </source>
</evidence>
<protein>
    <recommendedName>
        <fullName evidence="13">Phenylalanine--tRNA ligase alpha subunit</fullName>
        <ecNumber evidence="13">6.1.1.20</ecNumber>
    </recommendedName>
    <alternativeName>
        <fullName evidence="13">Phenylalanyl-tRNA synthetase alpha subunit</fullName>
        <shortName evidence="13">PheRS</shortName>
    </alternativeName>
</protein>
<dbReference type="PROSITE" id="PS50862">
    <property type="entry name" value="AA_TRNA_LIGASE_II"/>
    <property type="match status" value="1"/>
</dbReference>
<reference evidence="16" key="1">
    <citation type="submission" date="2017-02" db="EMBL/GenBank/DDBJ databases">
        <authorList>
            <person name="Varghese N."/>
            <person name="Submissions S."/>
        </authorList>
    </citation>
    <scope>NUCLEOTIDE SEQUENCE [LARGE SCALE GENOMIC DNA]</scope>
    <source>
        <strain evidence="16">ATCC BAA-34</strain>
    </source>
</reference>
<comment type="catalytic activity">
    <reaction evidence="12 13">
        <text>tRNA(Phe) + L-phenylalanine + ATP = L-phenylalanyl-tRNA(Phe) + AMP + diphosphate + H(+)</text>
        <dbReference type="Rhea" id="RHEA:19413"/>
        <dbReference type="Rhea" id="RHEA-COMP:9668"/>
        <dbReference type="Rhea" id="RHEA-COMP:9699"/>
        <dbReference type="ChEBI" id="CHEBI:15378"/>
        <dbReference type="ChEBI" id="CHEBI:30616"/>
        <dbReference type="ChEBI" id="CHEBI:33019"/>
        <dbReference type="ChEBI" id="CHEBI:58095"/>
        <dbReference type="ChEBI" id="CHEBI:78442"/>
        <dbReference type="ChEBI" id="CHEBI:78531"/>
        <dbReference type="ChEBI" id="CHEBI:456215"/>
        <dbReference type="EC" id="6.1.1.20"/>
    </reaction>
</comment>
<comment type="subunit">
    <text evidence="3 13">Tetramer of two alpha and two beta subunits.</text>
</comment>
<sequence length="362" mass="40731">MGVRCSCSLFPFYSFFKFLKGTNDMREQLEQMRQQALSAIAAATTEEMLNEVRVRYLGRKGELTGLMKGLGTLPADERPKVGQLVNTVKDEVEAQIEQTMNRAREEATAKRLATERIDVTLPGRGRRQGSKHPITLVIEEVSEIFAGLGFSVAEGPEIEHDWYNFEALNFPPEHPARDMQDTFFVENQMLLRTHTSPVQIRTMLKQKPPVRIIAPGTVYRCDSDATHSPMFHQIEGLMVDTQVSFADLKGILTTFTNQLFGQKTGVRLRPSFFPFTEPSAEVDIACVICGGTGCRVCKQTGWLEILGAGMVDPEVFRHVGYDPETIAGFAFGMGIERIAMLKYGISDMRLLFENDIRFLKQF</sequence>
<proteinExistence type="inferred from homology"/>
<comment type="subcellular location">
    <subcellularLocation>
        <location evidence="1 13">Cytoplasm</location>
    </subcellularLocation>
</comment>
<keyword evidence="4 13" id="KW-0963">Cytoplasm</keyword>
<dbReference type="HAMAP" id="MF_00281">
    <property type="entry name" value="Phe_tRNA_synth_alpha1"/>
    <property type="match status" value="1"/>
</dbReference>
<name>A0A1T4S268_9BACT</name>
<keyword evidence="5 13" id="KW-0436">Ligase</keyword>
<dbReference type="EMBL" id="FUWR01000028">
    <property type="protein sequence ID" value="SKA22267.1"/>
    <property type="molecule type" value="Genomic_DNA"/>
</dbReference>
<dbReference type="GO" id="GO:0000287">
    <property type="term" value="F:magnesium ion binding"/>
    <property type="evidence" value="ECO:0007669"/>
    <property type="project" value="UniProtKB-UniRule"/>
</dbReference>
<dbReference type="Proteomes" id="UP000190102">
    <property type="component" value="Unassembled WGS sequence"/>
</dbReference>
<dbReference type="SUPFAM" id="SSF55681">
    <property type="entry name" value="Class II aaRS and biotin synthetases"/>
    <property type="match status" value="1"/>
</dbReference>
<comment type="cofactor">
    <cofactor evidence="13">
        <name>Mg(2+)</name>
        <dbReference type="ChEBI" id="CHEBI:18420"/>
    </cofactor>
    <text evidence="13">Binds 2 magnesium ions per tetramer.</text>
</comment>
<keyword evidence="9 13" id="KW-0460">Magnesium</keyword>
<dbReference type="GO" id="GO:0006432">
    <property type="term" value="P:phenylalanyl-tRNA aminoacylation"/>
    <property type="evidence" value="ECO:0007669"/>
    <property type="project" value="UniProtKB-UniRule"/>
</dbReference>
<evidence type="ECO:0000256" key="13">
    <source>
        <dbReference type="HAMAP-Rule" id="MF_00281"/>
    </source>
</evidence>
<keyword evidence="11 13" id="KW-0030">Aminoacyl-tRNA synthetase</keyword>
<accession>A0A1T4S268</accession>
<evidence type="ECO:0000256" key="11">
    <source>
        <dbReference type="ARBA" id="ARBA00023146"/>
    </source>
</evidence>
<keyword evidence="6 13" id="KW-0479">Metal-binding</keyword>
<dbReference type="Pfam" id="PF02912">
    <property type="entry name" value="Phe_tRNA-synt_N"/>
    <property type="match status" value="1"/>
</dbReference>
<dbReference type="InterPro" id="IPR045864">
    <property type="entry name" value="aa-tRNA-synth_II/BPL/LPL"/>
</dbReference>
<dbReference type="AlphaFoldDB" id="A0A1T4S268"/>
<dbReference type="Gene3D" id="3.30.930.10">
    <property type="entry name" value="Bira Bifunctional Protein, Domain 2"/>
    <property type="match status" value="1"/>
</dbReference>
<feature type="domain" description="Aminoacyl-transfer RNA synthetases class-II family profile" evidence="14">
    <location>
        <begin position="137"/>
        <end position="341"/>
    </location>
</feature>
<dbReference type="NCBIfam" id="TIGR00468">
    <property type="entry name" value="pheS"/>
    <property type="match status" value="1"/>
</dbReference>
<dbReference type="EC" id="6.1.1.20" evidence="13"/>
<evidence type="ECO:0000313" key="15">
    <source>
        <dbReference type="EMBL" id="SKA22267.1"/>
    </source>
</evidence>
<evidence type="ECO:0000256" key="7">
    <source>
        <dbReference type="ARBA" id="ARBA00022741"/>
    </source>
</evidence>
<keyword evidence="7 13" id="KW-0547">Nucleotide-binding</keyword>
<evidence type="ECO:0000256" key="3">
    <source>
        <dbReference type="ARBA" id="ARBA00011209"/>
    </source>
</evidence>
<dbReference type="InterPro" id="IPR010978">
    <property type="entry name" value="tRNA-bd_arm"/>
</dbReference>
<dbReference type="FunFam" id="3.30.930.10:FF:000003">
    <property type="entry name" value="Phenylalanine--tRNA ligase alpha subunit"/>
    <property type="match status" value="1"/>
</dbReference>